<dbReference type="Gene3D" id="3.20.20.70">
    <property type="entry name" value="Aldolase class I"/>
    <property type="match status" value="1"/>
</dbReference>
<evidence type="ECO:0000256" key="4">
    <source>
        <dbReference type="ARBA" id="ARBA00023295"/>
    </source>
</evidence>
<evidence type="ECO:0000313" key="8">
    <source>
        <dbReference type="Proteomes" id="UP000199041"/>
    </source>
</evidence>
<dbReference type="PANTHER" id="PTHR11452:SF75">
    <property type="entry name" value="ALPHA-GALACTOSIDASE MEL1"/>
    <property type="match status" value="1"/>
</dbReference>
<dbReference type="GO" id="GO:0005975">
    <property type="term" value="P:carbohydrate metabolic process"/>
    <property type="evidence" value="ECO:0007669"/>
    <property type="project" value="InterPro"/>
</dbReference>
<dbReference type="Proteomes" id="UP000199041">
    <property type="component" value="Unassembled WGS sequence"/>
</dbReference>
<evidence type="ECO:0000256" key="5">
    <source>
        <dbReference type="RuleBase" id="RU361168"/>
    </source>
</evidence>
<dbReference type="AlphaFoldDB" id="A0A1H3XE33"/>
<dbReference type="InterPro" id="IPR002241">
    <property type="entry name" value="Glyco_hydro_27"/>
</dbReference>
<dbReference type="RefSeq" id="WP_211481766.1">
    <property type="nucleotide sequence ID" value="NZ_FNQY01000005.1"/>
</dbReference>
<keyword evidence="4 5" id="KW-0326">Glycosidase</keyword>
<keyword evidence="8" id="KW-1185">Reference proteome</keyword>
<comment type="catalytic activity">
    <reaction evidence="5">
        <text>Hydrolysis of terminal, non-reducing alpha-D-galactose residues in alpha-D-galactosides, including galactose oligosaccharides, galactomannans and galactolipids.</text>
        <dbReference type="EC" id="3.2.1.22"/>
    </reaction>
</comment>
<dbReference type="InterPro" id="IPR013780">
    <property type="entry name" value="Glyco_hydro_b"/>
</dbReference>
<gene>
    <name evidence="7" type="ORF">SAMN05192529_105111</name>
</gene>
<dbReference type="EC" id="3.2.1.22" evidence="5"/>
<dbReference type="SUPFAM" id="SSF51445">
    <property type="entry name" value="(Trans)glycosidases"/>
    <property type="match status" value="1"/>
</dbReference>
<sequence length="361" mass="40854">MGWCSWYQYDVHISDTAIRKQAAAMKSSGLLAAGYNYINIDDGYFEGRAPGGQLMEDRAKFPLGMKATVDFIHSLGMKAGIYSDGGCNTCGSIWNNDKKGIGVGLYGHVLQDATLFFKNWGFDYIKVDWCGGKVLKLDEKTTYLNIIDTMRMVKPDVVFNLCRWQFPGIWAIKAADSWRMSADIHNNFKEIQHIIDLNANLWQYVSPGHYNDMDMLQVGRGLTDEEDKTHFSMWCMLTSPLMISCDVANISAASKEILTNQELIAIDQDPGFRQAKRLIHQDLGCVDVFVKPLGKKSKQWAIAIMNRSDSAVRYHLEPNLIGLKGDEKLRDLWRHQDMGRLDKLGTITLPAHGIQVFRTLE</sequence>
<dbReference type="Pfam" id="PF16499">
    <property type="entry name" value="Melibiase_2"/>
    <property type="match status" value="1"/>
</dbReference>
<evidence type="ECO:0000256" key="2">
    <source>
        <dbReference type="ARBA" id="ARBA00022729"/>
    </source>
</evidence>
<name>A0A1H3XE33_9BACT</name>
<dbReference type="PRINTS" id="PR00740">
    <property type="entry name" value="GLHYDRLASE27"/>
</dbReference>
<keyword evidence="5" id="KW-1015">Disulfide bond</keyword>
<proteinExistence type="inferred from homology"/>
<dbReference type="CDD" id="cd14792">
    <property type="entry name" value="GH27"/>
    <property type="match status" value="1"/>
</dbReference>
<evidence type="ECO:0000259" key="6">
    <source>
        <dbReference type="Pfam" id="PF17801"/>
    </source>
</evidence>
<keyword evidence="3 5" id="KW-0378">Hydrolase</keyword>
<evidence type="ECO:0000256" key="1">
    <source>
        <dbReference type="ARBA" id="ARBA00009743"/>
    </source>
</evidence>
<dbReference type="EMBL" id="FNQY01000005">
    <property type="protein sequence ID" value="SDZ97593.1"/>
    <property type="molecule type" value="Genomic_DNA"/>
</dbReference>
<dbReference type="GO" id="GO:0004557">
    <property type="term" value="F:alpha-galactosidase activity"/>
    <property type="evidence" value="ECO:0007669"/>
    <property type="project" value="UniProtKB-EC"/>
</dbReference>
<dbReference type="PANTHER" id="PTHR11452">
    <property type="entry name" value="ALPHA-GALACTOSIDASE/ALPHA-N-ACETYLGALACTOSAMINIDASE"/>
    <property type="match status" value="1"/>
</dbReference>
<keyword evidence="2" id="KW-0732">Signal</keyword>
<evidence type="ECO:0000313" key="7">
    <source>
        <dbReference type="EMBL" id="SDZ97593.1"/>
    </source>
</evidence>
<organism evidence="7 8">
    <name type="scientific">Arachidicoccus rhizosphaerae</name>
    <dbReference type="NCBI Taxonomy" id="551991"/>
    <lineage>
        <taxon>Bacteria</taxon>
        <taxon>Pseudomonadati</taxon>
        <taxon>Bacteroidota</taxon>
        <taxon>Chitinophagia</taxon>
        <taxon>Chitinophagales</taxon>
        <taxon>Chitinophagaceae</taxon>
        <taxon>Arachidicoccus</taxon>
    </lineage>
</organism>
<feature type="domain" description="Alpha galactosidase C-terminal" evidence="6">
    <location>
        <begin position="285"/>
        <end position="358"/>
    </location>
</feature>
<reference evidence="7 8" key="1">
    <citation type="submission" date="2016-10" db="EMBL/GenBank/DDBJ databases">
        <authorList>
            <person name="de Groot N.N."/>
        </authorList>
    </citation>
    <scope>NUCLEOTIDE SEQUENCE [LARGE SCALE GENOMIC DNA]</scope>
    <source>
        <strain evidence="7 8">Vu-144</strain>
    </source>
</reference>
<dbReference type="InterPro" id="IPR041233">
    <property type="entry name" value="Melibiase_C"/>
</dbReference>
<dbReference type="STRING" id="551991.SAMN05192529_105111"/>
<accession>A0A1H3XE33</accession>
<dbReference type="InterPro" id="IPR017853">
    <property type="entry name" value="GH"/>
</dbReference>
<protein>
    <recommendedName>
        <fullName evidence="5">Alpha-galactosidase</fullName>
        <ecNumber evidence="5">3.2.1.22</ecNumber>
    </recommendedName>
    <alternativeName>
        <fullName evidence="5">Melibiase</fullName>
    </alternativeName>
</protein>
<comment type="similarity">
    <text evidence="1 5">Belongs to the glycosyl hydrolase 27 family.</text>
</comment>
<dbReference type="SUPFAM" id="SSF51011">
    <property type="entry name" value="Glycosyl hydrolase domain"/>
    <property type="match status" value="1"/>
</dbReference>
<dbReference type="Gene3D" id="2.60.40.1180">
    <property type="entry name" value="Golgi alpha-mannosidase II"/>
    <property type="match status" value="1"/>
</dbReference>
<evidence type="ECO:0000256" key="3">
    <source>
        <dbReference type="ARBA" id="ARBA00022801"/>
    </source>
</evidence>
<dbReference type="InterPro" id="IPR013785">
    <property type="entry name" value="Aldolase_TIM"/>
</dbReference>
<dbReference type="Pfam" id="PF17801">
    <property type="entry name" value="Melibiase_C"/>
    <property type="match status" value="1"/>
</dbReference>